<dbReference type="AlphaFoldDB" id="A0A9P6QYZ3"/>
<protein>
    <submittedName>
        <fullName evidence="1">Uncharacterized protein</fullName>
    </submittedName>
</protein>
<proteinExistence type="predicted"/>
<evidence type="ECO:0000313" key="2">
    <source>
        <dbReference type="Proteomes" id="UP000738325"/>
    </source>
</evidence>
<dbReference type="OrthoDB" id="2435592at2759"/>
<reference evidence="1" key="1">
    <citation type="journal article" date="2020" name="Fungal Divers.">
        <title>Resolving the Mortierellaceae phylogeny through synthesis of multi-gene phylogenetics and phylogenomics.</title>
        <authorList>
            <person name="Vandepol N."/>
            <person name="Liber J."/>
            <person name="Desiro A."/>
            <person name="Na H."/>
            <person name="Kennedy M."/>
            <person name="Barry K."/>
            <person name="Grigoriev I.V."/>
            <person name="Miller A.N."/>
            <person name="O'Donnell K."/>
            <person name="Stajich J.E."/>
            <person name="Bonito G."/>
        </authorList>
    </citation>
    <scope>NUCLEOTIDE SEQUENCE</scope>
    <source>
        <strain evidence="1">REB-010B</strain>
    </source>
</reference>
<organism evidence="1 2">
    <name type="scientific">Dissophora globulifera</name>
    <dbReference type="NCBI Taxonomy" id="979702"/>
    <lineage>
        <taxon>Eukaryota</taxon>
        <taxon>Fungi</taxon>
        <taxon>Fungi incertae sedis</taxon>
        <taxon>Mucoromycota</taxon>
        <taxon>Mortierellomycotina</taxon>
        <taxon>Mortierellomycetes</taxon>
        <taxon>Mortierellales</taxon>
        <taxon>Mortierellaceae</taxon>
        <taxon>Dissophora</taxon>
    </lineage>
</organism>
<sequence length="122" mass="13969">MSTQKNQSERLLQPVNNNVEVPLPLFSKGRKNIMGLFHRNRPAQEALMLFNTYLKIASSTEDRKQALDYCKAAKKELERIKISKSLTYLDQIIAAYRERGDILKKLGFGGEAKISYDMADNM</sequence>
<dbReference type="EMBL" id="JAAAIP010001497">
    <property type="protein sequence ID" value="KAG0306169.1"/>
    <property type="molecule type" value="Genomic_DNA"/>
</dbReference>
<gene>
    <name evidence="1" type="ORF">BGZ99_001830</name>
</gene>
<comment type="caution">
    <text evidence="1">The sequence shown here is derived from an EMBL/GenBank/DDBJ whole genome shotgun (WGS) entry which is preliminary data.</text>
</comment>
<keyword evidence="2" id="KW-1185">Reference proteome</keyword>
<accession>A0A9P6QYZ3</accession>
<evidence type="ECO:0000313" key="1">
    <source>
        <dbReference type="EMBL" id="KAG0306169.1"/>
    </source>
</evidence>
<dbReference type="Proteomes" id="UP000738325">
    <property type="component" value="Unassembled WGS sequence"/>
</dbReference>
<name>A0A9P6QYZ3_9FUNG</name>